<dbReference type="AlphaFoldDB" id="A0AAW0AWD8"/>
<reference evidence="3 4" key="1">
    <citation type="submission" date="2024-01" db="EMBL/GenBank/DDBJ databases">
        <title>A draft genome for a cacao thread blight-causing isolate of Paramarasmius palmivorus.</title>
        <authorList>
            <person name="Baruah I.K."/>
            <person name="Bukari Y."/>
            <person name="Amoako-Attah I."/>
            <person name="Meinhardt L.W."/>
            <person name="Bailey B.A."/>
            <person name="Cohen S.P."/>
        </authorList>
    </citation>
    <scope>NUCLEOTIDE SEQUENCE [LARGE SCALE GENOMIC DNA]</scope>
    <source>
        <strain evidence="3 4">GH-12</strain>
    </source>
</reference>
<evidence type="ECO:0000259" key="2">
    <source>
        <dbReference type="PROSITE" id="PS50966"/>
    </source>
</evidence>
<name>A0AAW0AWD8_9AGAR</name>
<accession>A0AAW0AWD8</accession>
<proteinExistence type="predicted"/>
<dbReference type="Pfam" id="PF04434">
    <property type="entry name" value="SWIM"/>
    <property type="match status" value="1"/>
</dbReference>
<dbReference type="GO" id="GO:0008270">
    <property type="term" value="F:zinc ion binding"/>
    <property type="evidence" value="ECO:0007669"/>
    <property type="project" value="UniProtKB-KW"/>
</dbReference>
<keyword evidence="1" id="KW-0862">Zinc</keyword>
<dbReference type="PROSITE" id="PS50966">
    <property type="entry name" value="ZF_SWIM"/>
    <property type="match status" value="1"/>
</dbReference>
<organism evidence="3 4">
    <name type="scientific">Paramarasmius palmivorus</name>
    <dbReference type="NCBI Taxonomy" id="297713"/>
    <lineage>
        <taxon>Eukaryota</taxon>
        <taxon>Fungi</taxon>
        <taxon>Dikarya</taxon>
        <taxon>Basidiomycota</taxon>
        <taxon>Agaricomycotina</taxon>
        <taxon>Agaricomycetes</taxon>
        <taxon>Agaricomycetidae</taxon>
        <taxon>Agaricales</taxon>
        <taxon>Marasmiineae</taxon>
        <taxon>Marasmiaceae</taxon>
        <taxon>Paramarasmius</taxon>
    </lineage>
</organism>
<gene>
    <name evidence="3" type="ORF">VNI00_018645</name>
</gene>
<evidence type="ECO:0000313" key="4">
    <source>
        <dbReference type="Proteomes" id="UP001383192"/>
    </source>
</evidence>
<feature type="domain" description="SWIM-type" evidence="2">
    <location>
        <begin position="104"/>
        <end position="148"/>
    </location>
</feature>
<dbReference type="InterPro" id="IPR007527">
    <property type="entry name" value="Znf_SWIM"/>
</dbReference>
<dbReference type="EMBL" id="JAYKXP010000255">
    <property type="protein sequence ID" value="KAK7017465.1"/>
    <property type="molecule type" value="Genomic_DNA"/>
</dbReference>
<keyword evidence="1" id="KW-0479">Metal-binding</keyword>
<keyword evidence="1" id="KW-0863">Zinc-finger</keyword>
<evidence type="ECO:0000313" key="3">
    <source>
        <dbReference type="EMBL" id="KAK7017465.1"/>
    </source>
</evidence>
<comment type="caution">
    <text evidence="3">The sequence shown here is derived from an EMBL/GenBank/DDBJ whole genome shotgun (WGS) entry which is preliminary data.</text>
</comment>
<dbReference type="Proteomes" id="UP001383192">
    <property type="component" value="Unassembled WGS sequence"/>
</dbReference>
<protein>
    <recommendedName>
        <fullName evidence="2">SWIM-type domain-containing protein</fullName>
    </recommendedName>
</protein>
<evidence type="ECO:0000256" key="1">
    <source>
        <dbReference type="PROSITE-ProRule" id="PRU00325"/>
    </source>
</evidence>
<sequence>MPDECPGDASRDGTIPNRLMRRQRVDVLLHILTEKVEPDFRRADLMVRLDYEHPRLSKEERESQRKAQAVPATELEDRIDVPIELSDKTPDLYVQSFADPDLWYRVGVSDFKDPSGARRAAVISCECPGFEGNQLKCKHMFLASRFNGLPVHHFGGLPQDFPSSHPLPPTQNEATPTDVDNQKIAQIARIKSAVSTLQNLTEKLGKMALADVSRVQLNNVETQVVSARRGLSEVVYSRELYATQ</sequence>
<keyword evidence="4" id="KW-1185">Reference proteome</keyword>